<keyword evidence="5" id="KW-0238">DNA-binding</keyword>
<dbReference type="GO" id="GO:1900376">
    <property type="term" value="P:regulation of secondary metabolite biosynthetic process"/>
    <property type="evidence" value="ECO:0007669"/>
    <property type="project" value="TreeGrafter"/>
</dbReference>
<evidence type="ECO:0000256" key="6">
    <source>
        <dbReference type="ARBA" id="ARBA00023163"/>
    </source>
</evidence>
<dbReference type="GO" id="GO:0045892">
    <property type="term" value="P:negative regulation of DNA-templated transcription"/>
    <property type="evidence" value="ECO:0007669"/>
    <property type="project" value="TreeGrafter"/>
</dbReference>
<feature type="non-terminal residue" evidence="8">
    <location>
        <position position="1"/>
    </location>
</feature>
<keyword evidence="4" id="KW-0805">Transcription regulation</keyword>
<evidence type="ECO:0000313" key="8">
    <source>
        <dbReference type="EMBL" id="ERJ87751.1"/>
    </source>
</evidence>
<feature type="binding site" evidence="7">
    <location>
        <position position="107"/>
    </location>
    <ligand>
        <name>Zn(2+)</name>
        <dbReference type="ChEBI" id="CHEBI:29105"/>
    </ligand>
</feature>
<comment type="similarity">
    <text evidence="1">Belongs to the Fur family.</text>
</comment>
<proteinExistence type="inferred from homology"/>
<dbReference type="InterPro" id="IPR043135">
    <property type="entry name" value="Fur_C"/>
</dbReference>
<comment type="cofactor">
    <cofactor evidence="7">
        <name>Zn(2+)</name>
        <dbReference type="ChEBI" id="CHEBI:29105"/>
    </cofactor>
    <text evidence="7">Binds 1 zinc ion per subunit.</text>
</comment>
<evidence type="ECO:0000256" key="1">
    <source>
        <dbReference type="ARBA" id="ARBA00007957"/>
    </source>
</evidence>
<dbReference type="Proteomes" id="UP000016662">
    <property type="component" value="Unassembled WGS sequence"/>
</dbReference>
<organism evidence="8 9">
    <name type="scientific">Ruminococcus callidus ATCC 27760</name>
    <dbReference type="NCBI Taxonomy" id="411473"/>
    <lineage>
        <taxon>Bacteria</taxon>
        <taxon>Bacillati</taxon>
        <taxon>Bacillota</taxon>
        <taxon>Clostridia</taxon>
        <taxon>Eubacteriales</taxon>
        <taxon>Oscillospiraceae</taxon>
        <taxon>Ruminococcus</taxon>
    </lineage>
</organism>
<keyword evidence="6" id="KW-0804">Transcription</keyword>
<evidence type="ECO:0000256" key="3">
    <source>
        <dbReference type="ARBA" id="ARBA00022833"/>
    </source>
</evidence>
<gene>
    <name evidence="8" type="ORF">RUMCAL_03245</name>
</gene>
<dbReference type="GO" id="GO:0000976">
    <property type="term" value="F:transcription cis-regulatory region binding"/>
    <property type="evidence" value="ECO:0007669"/>
    <property type="project" value="TreeGrafter"/>
</dbReference>
<keyword evidence="2" id="KW-0678">Repressor</keyword>
<keyword evidence="3 7" id="KW-0862">Zinc</keyword>
<dbReference type="PANTHER" id="PTHR33202:SF22">
    <property type="entry name" value="HYDROGEN PEROXIDE SENSITIVE REPRESSOR"/>
    <property type="match status" value="1"/>
</dbReference>
<dbReference type="EMBL" id="AWVF01000433">
    <property type="protein sequence ID" value="ERJ87751.1"/>
    <property type="molecule type" value="Genomic_DNA"/>
</dbReference>
<dbReference type="Pfam" id="PF01475">
    <property type="entry name" value="FUR"/>
    <property type="match status" value="1"/>
</dbReference>
<dbReference type="eggNOG" id="COG0735">
    <property type="taxonomic scope" value="Bacteria"/>
</dbReference>
<evidence type="ECO:0000313" key="9">
    <source>
        <dbReference type="Proteomes" id="UP000016662"/>
    </source>
</evidence>
<evidence type="ECO:0000256" key="2">
    <source>
        <dbReference type="ARBA" id="ARBA00022491"/>
    </source>
</evidence>
<protein>
    <submittedName>
        <fullName evidence="8">Transcriptional regulator, Fur family</fullName>
    </submittedName>
</protein>
<dbReference type="InterPro" id="IPR036390">
    <property type="entry name" value="WH_DNA-bd_sf"/>
</dbReference>
<dbReference type="PATRIC" id="fig|411473.3.peg.2716"/>
<reference evidence="8 9" key="1">
    <citation type="submission" date="2013-07" db="EMBL/GenBank/DDBJ databases">
        <authorList>
            <person name="Weinstock G."/>
            <person name="Sodergren E."/>
            <person name="Wylie T."/>
            <person name="Fulton L."/>
            <person name="Fulton R."/>
            <person name="Fronick C."/>
            <person name="O'Laughlin M."/>
            <person name="Godfrey J."/>
            <person name="Miner T."/>
            <person name="Herter B."/>
            <person name="Appelbaum E."/>
            <person name="Cordes M."/>
            <person name="Lek S."/>
            <person name="Wollam A."/>
            <person name="Pepin K.H."/>
            <person name="Palsikar V.B."/>
            <person name="Mitreva M."/>
            <person name="Wilson R.K."/>
        </authorList>
    </citation>
    <scope>NUCLEOTIDE SEQUENCE [LARGE SCALE GENOMIC DNA]</scope>
    <source>
        <strain evidence="8 9">ATCC 27760</strain>
    </source>
</reference>
<dbReference type="Gene3D" id="3.30.1490.190">
    <property type="match status" value="1"/>
</dbReference>
<sequence>QTLFVRYCLRKDANNIMAYKTKQREYILAFLQNSAGRHITVAELVRHLQDNETPVGTATVYRTLEQLVEEGIVRKYVLDGKSSACYQFLSGEPHACTEHFHLKCTQCGQLFHVSCDYLNQLGEHLLEHHGFVIDHTKTVLYGLCAACAKKKS</sequence>
<feature type="binding site" evidence="7">
    <location>
        <position position="104"/>
    </location>
    <ligand>
        <name>Zn(2+)</name>
        <dbReference type="ChEBI" id="CHEBI:29105"/>
    </ligand>
</feature>
<dbReference type="Gene3D" id="1.10.10.10">
    <property type="entry name" value="Winged helix-like DNA-binding domain superfamily/Winged helix DNA-binding domain"/>
    <property type="match status" value="1"/>
</dbReference>
<dbReference type="STRING" id="411473.RUMCAL_03245"/>
<dbReference type="InterPro" id="IPR002481">
    <property type="entry name" value="FUR"/>
</dbReference>
<accession>U2JNB4</accession>
<dbReference type="InterPro" id="IPR036388">
    <property type="entry name" value="WH-like_DNA-bd_sf"/>
</dbReference>
<evidence type="ECO:0000256" key="7">
    <source>
        <dbReference type="PIRSR" id="PIRSR602481-1"/>
    </source>
</evidence>
<dbReference type="CDD" id="cd07153">
    <property type="entry name" value="Fur_like"/>
    <property type="match status" value="1"/>
</dbReference>
<keyword evidence="9" id="KW-1185">Reference proteome</keyword>
<dbReference type="AlphaFoldDB" id="U2JNB4"/>
<evidence type="ECO:0000256" key="5">
    <source>
        <dbReference type="ARBA" id="ARBA00023125"/>
    </source>
</evidence>
<feature type="binding site" evidence="7">
    <location>
        <position position="144"/>
    </location>
    <ligand>
        <name>Zn(2+)</name>
        <dbReference type="ChEBI" id="CHEBI:29105"/>
    </ligand>
</feature>
<comment type="caution">
    <text evidence="8">The sequence shown here is derived from an EMBL/GenBank/DDBJ whole genome shotgun (WGS) entry which is preliminary data.</text>
</comment>
<dbReference type="GO" id="GO:0008270">
    <property type="term" value="F:zinc ion binding"/>
    <property type="evidence" value="ECO:0007669"/>
    <property type="project" value="TreeGrafter"/>
</dbReference>
<dbReference type="PANTHER" id="PTHR33202">
    <property type="entry name" value="ZINC UPTAKE REGULATION PROTEIN"/>
    <property type="match status" value="1"/>
</dbReference>
<dbReference type="GO" id="GO:0003700">
    <property type="term" value="F:DNA-binding transcription factor activity"/>
    <property type="evidence" value="ECO:0007669"/>
    <property type="project" value="InterPro"/>
</dbReference>
<keyword evidence="7" id="KW-0479">Metal-binding</keyword>
<dbReference type="RefSeq" id="WP_021681474.1">
    <property type="nucleotide sequence ID" value="NZ_KI260354.1"/>
</dbReference>
<dbReference type="SUPFAM" id="SSF46785">
    <property type="entry name" value="Winged helix' DNA-binding domain"/>
    <property type="match status" value="1"/>
</dbReference>
<evidence type="ECO:0000256" key="4">
    <source>
        <dbReference type="ARBA" id="ARBA00023015"/>
    </source>
</evidence>
<dbReference type="HOGENOM" id="CLU_1717192_0_0_9"/>
<name>U2JNB4_9FIRM</name>
<feature type="binding site" evidence="7">
    <location>
        <position position="147"/>
    </location>
    <ligand>
        <name>Zn(2+)</name>
        <dbReference type="ChEBI" id="CHEBI:29105"/>
    </ligand>
</feature>